<dbReference type="EMBL" id="VUJU01000699">
    <property type="protein sequence ID" value="KAF0768808.1"/>
    <property type="molecule type" value="Genomic_DNA"/>
</dbReference>
<evidence type="ECO:0000313" key="2">
    <source>
        <dbReference type="Proteomes" id="UP000478052"/>
    </source>
</evidence>
<accession>A0A6G0ZD61</accession>
<dbReference type="OrthoDB" id="348678at2759"/>
<protein>
    <submittedName>
        <fullName evidence="1">Acid sphingomyelinase-like phosphodiesterase 3b</fullName>
    </submittedName>
</protein>
<dbReference type="Proteomes" id="UP000478052">
    <property type="component" value="Unassembled WGS sequence"/>
</dbReference>
<comment type="caution">
    <text evidence="1">The sequence shown here is derived from an EMBL/GenBank/DDBJ whole genome shotgun (WGS) entry which is preliminary data.</text>
</comment>
<keyword evidence="2" id="KW-1185">Reference proteome</keyword>
<evidence type="ECO:0000313" key="1">
    <source>
        <dbReference type="EMBL" id="KAF0768808.1"/>
    </source>
</evidence>
<sequence length="77" mass="8747">MNLDSVSSDVVDMHTRVMAIQNVTNLLIHTFSSQFVFPVLGHDDPGALKNQLIDYTSLGHYWRQWLPTDAIQTFNKG</sequence>
<reference evidence="1 2" key="1">
    <citation type="submission" date="2019-08" db="EMBL/GenBank/DDBJ databases">
        <title>Whole genome of Aphis craccivora.</title>
        <authorList>
            <person name="Voronova N.V."/>
            <person name="Shulinski R.S."/>
            <person name="Bandarenka Y.V."/>
            <person name="Zhorov D.G."/>
            <person name="Warner D."/>
        </authorList>
    </citation>
    <scope>NUCLEOTIDE SEQUENCE [LARGE SCALE GENOMIC DNA]</scope>
    <source>
        <strain evidence="1">180601</strain>
        <tissue evidence="1">Whole Body</tissue>
    </source>
</reference>
<name>A0A6G0ZD61_APHCR</name>
<proteinExistence type="predicted"/>
<gene>
    <name evidence="1" type="ORF">FWK35_00025248</name>
</gene>
<organism evidence="1 2">
    <name type="scientific">Aphis craccivora</name>
    <name type="common">Cowpea aphid</name>
    <dbReference type="NCBI Taxonomy" id="307492"/>
    <lineage>
        <taxon>Eukaryota</taxon>
        <taxon>Metazoa</taxon>
        <taxon>Ecdysozoa</taxon>
        <taxon>Arthropoda</taxon>
        <taxon>Hexapoda</taxon>
        <taxon>Insecta</taxon>
        <taxon>Pterygota</taxon>
        <taxon>Neoptera</taxon>
        <taxon>Paraneoptera</taxon>
        <taxon>Hemiptera</taxon>
        <taxon>Sternorrhyncha</taxon>
        <taxon>Aphidomorpha</taxon>
        <taxon>Aphidoidea</taxon>
        <taxon>Aphididae</taxon>
        <taxon>Aphidini</taxon>
        <taxon>Aphis</taxon>
        <taxon>Aphis</taxon>
    </lineage>
</organism>
<dbReference type="AlphaFoldDB" id="A0A6G0ZD61"/>